<evidence type="ECO:0000256" key="3">
    <source>
        <dbReference type="ARBA" id="ARBA00022968"/>
    </source>
</evidence>
<dbReference type="InterPro" id="IPR050553">
    <property type="entry name" value="Thioredoxin_ResA/DsbE_sf"/>
</dbReference>
<keyword evidence="2" id="KW-0201">Cytochrome c-type biogenesis</keyword>
<feature type="chain" id="PRO_5046925157" evidence="6">
    <location>
        <begin position="21"/>
        <end position="192"/>
    </location>
</feature>
<evidence type="ECO:0000256" key="5">
    <source>
        <dbReference type="ARBA" id="ARBA00023284"/>
    </source>
</evidence>
<dbReference type="Proteomes" id="UP001501822">
    <property type="component" value="Unassembled WGS sequence"/>
</dbReference>
<keyword evidence="9" id="KW-1185">Reference proteome</keyword>
<dbReference type="InterPro" id="IPR036249">
    <property type="entry name" value="Thioredoxin-like_sf"/>
</dbReference>
<dbReference type="PROSITE" id="PS00194">
    <property type="entry name" value="THIOREDOXIN_1"/>
    <property type="match status" value="1"/>
</dbReference>
<dbReference type="PROSITE" id="PS51352">
    <property type="entry name" value="THIOREDOXIN_2"/>
    <property type="match status" value="1"/>
</dbReference>
<comment type="subcellular location">
    <subcellularLocation>
        <location evidence="1">Cell envelope</location>
    </subcellularLocation>
</comment>
<keyword evidence="5" id="KW-0676">Redox-active center</keyword>
<dbReference type="Gene3D" id="3.40.30.10">
    <property type="entry name" value="Glutaredoxin"/>
    <property type="match status" value="1"/>
</dbReference>
<dbReference type="RefSeq" id="WP_252802627.1">
    <property type="nucleotide sequence ID" value="NZ_BAAABM010000016.1"/>
</dbReference>
<organism evidence="8 9">
    <name type="scientific">Actinoallomurus spadix</name>
    <dbReference type="NCBI Taxonomy" id="79912"/>
    <lineage>
        <taxon>Bacteria</taxon>
        <taxon>Bacillati</taxon>
        <taxon>Actinomycetota</taxon>
        <taxon>Actinomycetes</taxon>
        <taxon>Streptosporangiales</taxon>
        <taxon>Thermomonosporaceae</taxon>
        <taxon>Actinoallomurus</taxon>
    </lineage>
</organism>
<keyword evidence="6" id="KW-0732">Signal</keyword>
<evidence type="ECO:0000256" key="2">
    <source>
        <dbReference type="ARBA" id="ARBA00022748"/>
    </source>
</evidence>
<dbReference type="Pfam" id="PF00578">
    <property type="entry name" value="AhpC-TSA"/>
    <property type="match status" value="1"/>
</dbReference>
<evidence type="ECO:0000256" key="6">
    <source>
        <dbReference type="SAM" id="SignalP"/>
    </source>
</evidence>
<reference evidence="9" key="1">
    <citation type="journal article" date="2019" name="Int. J. Syst. Evol. Microbiol.">
        <title>The Global Catalogue of Microorganisms (GCM) 10K type strain sequencing project: providing services to taxonomists for standard genome sequencing and annotation.</title>
        <authorList>
            <consortium name="The Broad Institute Genomics Platform"/>
            <consortium name="The Broad Institute Genome Sequencing Center for Infectious Disease"/>
            <person name="Wu L."/>
            <person name="Ma J."/>
        </authorList>
    </citation>
    <scope>NUCLEOTIDE SEQUENCE [LARGE SCALE GENOMIC DNA]</scope>
    <source>
        <strain evidence="9">JCM 3146</strain>
    </source>
</reference>
<keyword evidence="3" id="KW-0735">Signal-anchor</keyword>
<proteinExistence type="predicted"/>
<dbReference type="PANTHER" id="PTHR42852">
    <property type="entry name" value="THIOL:DISULFIDE INTERCHANGE PROTEIN DSBE"/>
    <property type="match status" value="1"/>
</dbReference>
<dbReference type="PROSITE" id="PS51257">
    <property type="entry name" value="PROKAR_LIPOPROTEIN"/>
    <property type="match status" value="1"/>
</dbReference>
<dbReference type="InterPro" id="IPR000866">
    <property type="entry name" value="AhpC/TSA"/>
</dbReference>
<evidence type="ECO:0000313" key="8">
    <source>
        <dbReference type="EMBL" id="GAA0333850.1"/>
    </source>
</evidence>
<comment type="caution">
    <text evidence="8">The sequence shown here is derived from an EMBL/GenBank/DDBJ whole genome shotgun (WGS) entry which is preliminary data.</text>
</comment>
<name>A0ABP3G2S0_9ACTN</name>
<feature type="domain" description="Thioredoxin" evidence="7">
    <location>
        <begin position="49"/>
        <end position="190"/>
    </location>
</feature>
<evidence type="ECO:0000256" key="4">
    <source>
        <dbReference type="ARBA" id="ARBA00023157"/>
    </source>
</evidence>
<evidence type="ECO:0000259" key="7">
    <source>
        <dbReference type="PROSITE" id="PS51352"/>
    </source>
</evidence>
<feature type="signal peptide" evidence="6">
    <location>
        <begin position="1"/>
        <end position="20"/>
    </location>
</feature>
<dbReference type="InterPro" id="IPR017937">
    <property type="entry name" value="Thioredoxin_CS"/>
</dbReference>
<protein>
    <submittedName>
        <fullName evidence="8">TlpA disulfide reductase family protein</fullName>
    </submittedName>
</protein>
<dbReference type="SUPFAM" id="SSF52833">
    <property type="entry name" value="Thioredoxin-like"/>
    <property type="match status" value="1"/>
</dbReference>
<evidence type="ECO:0000313" key="9">
    <source>
        <dbReference type="Proteomes" id="UP001501822"/>
    </source>
</evidence>
<dbReference type="CDD" id="cd02966">
    <property type="entry name" value="TlpA_like_family"/>
    <property type="match status" value="1"/>
</dbReference>
<sequence length="192" mass="20310">MTPRALTLPAVILLGAGVLAGCAGTDAVQSGAGNSDSRYVAGDNSSQIIKNRKPAPQVKGTTLDGKAFDLAAQRGKVTVVNFWASWCAPCRAEAPTMEQIYEQTKGSGVEFLGVDIKDGKGNAQAFVRTFKITYPSLYDQAGQVALAFRDIPPNAVPSTLIVDRQGKVAVRVIGSVPYSRLRDLVTKVAAEK</sequence>
<accession>A0ABP3G2S0</accession>
<keyword evidence="4" id="KW-1015">Disulfide bond</keyword>
<keyword evidence="3" id="KW-0812">Transmembrane</keyword>
<evidence type="ECO:0000256" key="1">
    <source>
        <dbReference type="ARBA" id="ARBA00004196"/>
    </source>
</evidence>
<gene>
    <name evidence="8" type="ORF">GCM10010151_24500</name>
</gene>
<dbReference type="InterPro" id="IPR013766">
    <property type="entry name" value="Thioredoxin_domain"/>
</dbReference>
<dbReference type="EMBL" id="BAAABM010000016">
    <property type="protein sequence ID" value="GAA0333850.1"/>
    <property type="molecule type" value="Genomic_DNA"/>
</dbReference>
<dbReference type="PANTHER" id="PTHR42852:SF6">
    <property type="entry name" value="THIOL:DISULFIDE INTERCHANGE PROTEIN DSBE"/>
    <property type="match status" value="1"/>
</dbReference>